<keyword evidence="1" id="KW-1185">Reference proteome</keyword>
<protein>
    <submittedName>
        <fullName evidence="2">CARD domain-containing protein</fullName>
    </submittedName>
</protein>
<reference evidence="2" key="2">
    <citation type="submission" date="2017-02" db="UniProtKB">
        <authorList>
            <consortium name="WormBaseParasite"/>
        </authorList>
    </citation>
    <scope>IDENTIFICATION</scope>
</reference>
<name>A0A0K0DJ78_ANGCA</name>
<proteinExistence type="predicted"/>
<dbReference type="WBParaSite" id="ACAC_0001143101-mRNA-1">
    <property type="protein sequence ID" value="ACAC_0001143101-mRNA-1"/>
    <property type="gene ID" value="ACAC_0001143101"/>
</dbReference>
<reference evidence="1" key="1">
    <citation type="submission" date="2012-09" db="EMBL/GenBank/DDBJ databases">
        <authorList>
            <person name="Martin A.A."/>
        </authorList>
    </citation>
    <scope>NUCLEOTIDE SEQUENCE</scope>
</reference>
<accession>A0A0K0DJ78</accession>
<organism evidence="1 2">
    <name type="scientific">Angiostrongylus cantonensis</name>
    <name type="common">Rat lungworm</name>
    <dbReference type="NCBI Taxonomy" id="6313"/>
    <lineage>
        <taxon>Eukaryota</taxon>
        <taxon>Metazoa</taxon>
        <taxon>Ecdysozoa</taxon>
        <taxon>Nematoda</taxon>
        <taxon>Chromadorea</taxon>
        <taxon>Rhabditida</taxon>
        <taxon>Rhabditina</taxon>
        <taxon>Rhabditomorpha</taxon>
        <taxon>Strongyloidea</taxon>
        <taxon>Metastrongylidae</taxon>
        <taxon>Angiostrongylus</taxon>
    </lineage>
</organism>
<evidence type="ECO:0000313" key="1">
    <source>
        <dbReference type="Proteomes" id="UP000035642"/>
    </source>
</evidence>
<sequence length="104" mass="12025">MFPIVETNRMKAFNRDRLKQNCLEQQLLLLGIRRRCERDVVRELSVCNVNSKKALIDKLLSVMKMWNMRATLFDVMLMIKEISPEGAQKHAQHSAIAADALMLP</sequence>
<dbReference type="STRING" id="6313.A0A0K0DJ78"/>
<dbReference type="Proteomes" id="UP000035642">
    <property type="component" value="Unassembled WGS sequence"/>
</dbReference>
<dbReference type="AlphaFoldDB" id="A0A0K0DJ78"/>
<evidence type="ECO:0000313" key="2">
    <source>
        <dbReference type="WBParaSite" id="ACAC_0001143101-mRNA-1"/>
    </source>
</evidence>